<dbReference type="EMBL" id="OW240913">
    <property type="protein sequence ID" value="CAH2252280.1"/>
    <property type="molecule type" value="Genomic_DNA"/>
</dbReference>
<accession>A0AAD1RFY1</accession>
<organism evidence="2 3">
    <name type="scientific">Pelobates cultripes</name>
    <name type="common">Western spadefoot toad</name>
    <dbReference type="NCBI Taxonomy" id="61616"/>
    <lineage>
        <taxon>Eukaryota</taxon>
        <taxon>Metazoa</taxon>
        <taxon>Chordata</taxon>
        <taxon>Craniata</taxon>
        <taxon>Vertebrata</taxon>
        <taxon>Euteleostomi</taxon>
        <taxon>Amphibia</taxon>
        <taxon>Batrachia</taxon>
        <taxon>Anura</taxon>
        <taxon>Pelobatoidea</taxon>
        <taxon>Pelobatidae</taxon>
        <taxon>Pelobates</taxon>
    </lineage>
</organism>
<dbReference type="AlphaFoldDB" id="A0AAD1RFY1"/>
<dbReference type="Proteomes" id="UP001295444">
    <property type="component" value="Chromosome 02"/>
</dbReference>
<evidence type="ECO:0000313" key="3">
    <source>
        <dbReference type="Proteomes" id="UP001295444"/>
    </source>
</evidence>
<feature type="compositionally biased region" description="Basic and acidic residues" evidence="1">
    <location>
        <begin position="27"/>
        <end position="49"/>
    </location>
</feature>
<reference evidence="2" key="1">
    <citation type="submission" date="2022-03" db="EMBL/GenBank/DDBJ databases">
        <authorList>
            <person name="Alioto T."/>
            <person name="Alioto T."/>
            <person name="Gomez Garrido J."/>
        </authorList>
    </citation>
    <scope>NUCLEOTIDE SEQUENCE</scope>
</reference>
<name>A0AAD1RFY1_PELCU</name>
<evidence type="ECO:0000256" key="1">
    <source>
        <dbReference type="SAM" id="MobiDB-lite"/>
    </source>
</evidence>
<gene>
    <name evidence="2" type="ORF">PECUL_23A051179</name>
</gene>
<feature type="region of interest" description="Disordered" evidence="1">
    <location>
        <begin position="1"/>
        <end position="93"/>
    </location>
</feature>
<feature type="compositionally biased region" description="Basic and acidic residues" evidence="1">
    <location>
        <begin position="7"/>
        <end position="16"/>
    </location>
</feature>
<keyword evidence="3" id="KW-1185">Reference proteome</keyword>
<feature type="compositionally biased region" description="Basic and acidic residues" evidence="1">
    <location>
        <begin position="60"/>
        <end position="93"/>
    </location>
</feature>
<evidence type="ECO:0000313" key="2">
    <source>
        <dbReference type="EMBL" id="CAH2252280.1"/>
    </source>
</evidence>
<protein>
    <submittedName>
        <fullName evidence="2">Uncharacterized protein</fullName>
    </submittedName>
</protein>
<proteinExistence type="predicted"/>
<sequence>MNTKYWGEPRREEYPNRTKNKYKSKTPVKEYKSRIPNREHPNKEQKRTQQWEVVKYKTKKTPENLRMKTYHTQRERQRDNEEDRKRKDIRTTKRFEHLDKYSRNEDFLETQAKGRYKQMEGAYKSPGKRMRAVEEGEIEEEKIYREERRNNKQFNKVAFSTSLREHSLNAR</sequence>